<accession>A0A0E9XRF1</accession>
<reference evidence="1" key="2">
    <citation type="journal article" date="2015" name="Fish Shellfish Immunol.">
        <title>Early steps in the European eel (Anguilla anguilla)-Vibrio vulnificus interaction in the gills: Role of the RtxA13 toxin.</title>
        <authorList>
            <person name="Callol A."/>
            <person name="Pajuelo D."/>
            <person name="Ebbesson L."/>
            <person name="Teles M."/>
            <person name="MacKenzie S."/>
            <person name="Amaro C."/>
        </authorList>
    </citation>
    <scope>NUCLEOTIDE SEQUENCE</scope>
</reference>
<protein>
    <submittedName>
        <fullName evidence="1">Uncharacterized protein</fullName>
    </submittedName>
</protein>
<sequence length="43" mass="4832">MSENPCSNTPISSIKPSQKNGRLLRLKTQLFRLHLSPSLHTSL</sequence>
<organism evidence="1">
    <name type="scientific">Anguilla anguilla</name>
    <name type="common">European freshwater eel</name>
    <name type="synonym">Muraena anguilla</name>
    <dbReference type="NCBI Taxonomy" id="7936"/>
    <lineage>
        <taxon>Eukaryota</taxon>
        <taxon>Metazoa</taxon>
        <taxon>Chordata</taxon>
        <taxon>Craniata</taxon>
        <taxon>Vertebrata</taxon>
        <taxon>Euteleostomi</taxon>
        <taxon>Actinopterygii</taxon>
        <taxon>Neopterygii</taxon>
        <taxon>Teleostei</taxon>
        <taxon>Anguilliformes</taxon>
        <taxon>Anguillidae</taxon>
        <taxon>Anguilla</taxon>
    </lineage>
</organism>
<reference evidence="1" key="1">
    <citation type="submission" date="2014-11" db="EMBL/GenBank/DDBJ databases">
        <authorList>
            <person name="Amaro Gonzalez C."/>
        </authorList>
    </citation>
    <scope>NUCLEOTIDE SEQUENCE</scope>
</reference>
<dbReference type="EMBL" id="GBXM01003265">
    <property type="protein sequence ID" value="JAI05313.1"/>
    <property type="molecule type" value="Transcribed_RNA"/>
</dbReference>
<dbReference type="AlphaFoldDB" id="A0A0E9XRF1"/>
<name>A0A0E9XRF1_ANGAN</name>
<evidence type="ECO:0000313" key="1">
    <source>
        <dbReference type="EMBL" id="JAI05313.1"/>
    </source>
</evidence>
<proteinExistence type="predicted"/>